<organism evidence="3 4">
    <name type="scientific">Conger conger</name>
    <name type="common">Conger eel</name>
    <name type="synonym">Muraena conger</name>
    <dbReference type="NCBI Taxonomy" id="82655"/>
    <lineage>
        <taxon>Eukaryota</taxon>
        <taxon>Metazoa</taxon>
        <taxon>Chordata</taxon>
        <taxon>Craniata</taxon>
        <taxon>Vertebrata</taxon>
        <taxon>Euteleostomi</taxon>
        <taxon>Actinopterygii</taxon>
        <taxon>Neopterygii</taxon>
        <taxon>Teleostei</taxon>
        <taxon>Anguilliformes</taxon>
        <taxon>Congridae</taxon>
        <taxon>Conger</taxon>
    </lineage>
</organism>
<dbReference type="OrthoDB" id="4369127at2759"/>
<dbReference type="PANTHER" id="PTHR37984">
    <property type="entry name" value="PROTEIN CBG26694"/>
    <property type="match status" value="1"/>
</dbReference>
<dbReference type="InterPro" id="IPR050951">
    <property type="entry name" value="Retrovirus_Pol_polyprotein"/>
</dbReference>
<protein>
    <recommendedName>
        <fullName evidence="1">Gypsy retrotransposon integrase-like protein 1</fullName>
    </recommendedName>
</protein>
<evidence type="ECO:0000259" key="2">
    <source>
        <dbReference type="Pfam" id="PF17921"/>
    </source>
</evidence>
<gene>
    <name evidence="3" type="ORF">COCON_G00012380</name>
</gene>
<evidence type="ECO:0000256" key="1">
    <source>
        <dbReference type="ARBA" id="ARBA00039658"/>
    </source>
</evidence>
<dbReference type="Pfam" id="PF17921">
    <property type="entry name" value="Integrase_H2C2"/>
    <property type="match status" value="1"/>
</dbReference>
<sequence>MPTSPCLSSSKWMPATVDWEPFSLRHKMEADDAIHQFLGFWTRKKGAERHQMSKETLRLVKQWDCIMEQDGVLYRKVFSPDGDKVLQLAMPLSLKKQVLHQLHHEHGHQGVEWTVNLVRPRCYWRGMHQDVKRWCQECERCQVAKDTQPSTRTYMGHLQSSFQ</sequence>
<reference evidence="3" key="1">
    <citation type="journal article" date="2023" name="Science">
        <title>Genome structures resolve the early diversification of teleost fishes.</title>
        <authorList>
            <person name="Parey E."/>
            <person name="Louis A."/>
            <person name="Montfort J."/>
            <person name="Bouchez O."/>
            <person name="Roques C."/>
            <person name="Iampietro C."/>
            <person name="Lluch J."/>
            <person name="Castinel A."/>
            <person name="Donnadieu C."/>
            <person name="Desvignes T."/>
            <person name="Floi Bucao C."/>
            <person name="Jouanno E."/>
            <person name="Wen M."/>
            <person name="Mejri S."/>
            <person name="Dirks R."/>
            <person name="Jansen H."/>
            <person name="Henkel C."/>
            <person name="Chen W.J."/>
            <person name="Zahm M."/>
            <person name="Cabau C."/>
            <person name="Klopp C."/>
            <person name="Thompson A.W."/>
            <person name="Robinson-Rechavi M."/>
            <person name="Braasch I."/>
            <person name="Lecointre G."/>
            <person name="Bobe J."/>
            <person name="Postlethwait J.H."/>
            <person name="Berthelot C."/>
            <person name="Roest Crollius H."/>
            <person name="Guiguen Y."/>
        </authorList>
    </citation>
    <scope>NUCLEOTIDE SEQUENCE</scope>
    <source>
        <strain evidence="3">Concon-B</strain>
    </source>
</reference>
<dbReference type="AlphaFoldDB" id="A0A9Q1E3E9"/>
<evidence type="ECO:0000313" key="3">
    <source>
        <dbReference type="EMBL" id="KAJ8288579.1"/>
    </source>
</evidence>
<dbReference type="Proteomes" id="UP001152803">
    <property type="component" value="Unassembled WGS sequence"/>
</dbReference>
<proteinExistence type="predicted"/>
<name>A0A9Q1E3E9_CONCO</name>
<dbReference type="Gene3D" id="1.10.340.70">
    <property type="match status" value="1"/>
</dbReference>
<evidence type="ECO:0000313" key="4">
    <source>
        <dbReference type="Proteomes" id="UP001152803"/>
    </source>
</evidence>
<dbReference type="EMBL" id="JAFJMO010000001">
    <property type="protein sequence ID" value="KAJ8288579.1"/>
    <property type="molecule type" value="Genomic_DNA"/>
</dbReference>
<accession>A0A9Q1E3E9</accession>
<dbReference type="InterPro" id="IPR041588">
    <property type="entry name" value="Integrase_H2C2"/>
</dbReference>
<dbReference type="FunFam" id="1.10.340.70:FF:000001">
    <property type="entry name" value="Retrovirus-related Pol polyprotein from transposon gypsy-like Protein"/>
    <property type="match status" value="1"/>
</dbReference>
<keyword evidence="4" id="KW-1185">Reference proteome</keyword>
<comment type="caution">
    <text evidence="3">The sequence shown here is derived from an EMBL/GenBank/DDBJ whole genome shotgun (WGS) entry which is preliminary data.</text>
</comment>
<dbReference type="PANTHER" id="PTHR37984:SF15">
    <property type="entry name" value="INTEGRASE CATALYTIC DOMAIN-CONTAINING PROTEIN"/>
    <property type="match status" value="1"/>
</dbReference>
<feature type="domain" description="Integrase zinc-binding" evidence="2">
    <location>
        <begin position="91"/>
        <end position="146"/>
    </location>
</feature>